<accession>A0A318HCV4</accession>
<dbReference type="EMBL" id="QJJU01000014">
    <property type="protein sequence ID" value="PXX06229.1"/>
    <property type="molecule type" value="Genomic_DNA"/>
</dbReference>
<evidence type="ECO:0000313" key="1">
    <source>
        <dbReference type="EMBL" id="PXX06229.1"/>
    </source>
</evidence>
<dbReference type="RefSeq" id="WP_181428303.1">
    <property type="nucleotide sequence ID" value="NZ_QJJU01000014.1"/>
</dbReference>
<dbReference type="Proteomes" id="UP000247781">
    <property type="component" value="Unassembled WGS sequence"/>
</dbReference>
<gene>
    <name evidence="1" type="ORF">C8E89_1142</name>
</gene>
<dbReference type="CDD" id="cd07812">
    <property type="entry name" value="SRPBCC"/>
    <property type="match status" value="1"/>
</dbReference>
<evidence type="ECO:0000313" key="2">
    <source>
        <dbReference type="Proteomes" id="UP000247781"/>
    </source>
</evidence>
<keyword evidence="2" id="KW-1185">Reference proteome</keyword>
<protein>
    <submittedName>
        <fullName evidence="1">Polyketide cyclase/dehydrase/lipid transport protein</fullName>
    </submittedName>
</protein>
<proteinExistence type="predicted"/>
<dbReference type="AlphaFoldDB" id="A0A318HCV4"/>
<comment type="caution">
    <text evidence="1">The sequence shown here is derived from an EMBL/GenBank/DDBJ whole genome shotgun (WGS) entry which is preliminary data.</text>
</comment>
<sequence>MATATTGEARIEIDAAPLTVYELISDIARMGDWSPECYRCEWLDGATTAVVGARFRGHNRLGKVRWHTDAIVTVADPGREFAFTILHKNGREETLWRYQIGQVGAGAEVIESYRFLWCPIANRIAEVPIPRDKQLRRGIQETLNRIKTVAEQASV</sequence>
<organism evidence="1 2">
    <name type="scientific">Mycolicibacterium moriokaense</name>
    <dbReference type="NCBI Taxonomy" id="39691"/>
    <lineage>
        <taxon>Bacteria</taxon>
        <taxon>Bacillati</taxon>
        <taxon>Actinomycetota</taxon>
        <taxon>Actinomycetes</taxon>
        <taxon>Mycobacteriales</taxon>
        <taxon>Mycobacteriaceae</taxon>
        <taxon>Mycolicibacterium</taxon>
    </lineage>
</organism>
<reference evidence="2" key="1">
    <citation type="submission" date="2018-05" db="EMBL/GenBank/DDBJ databases">
        <authorList>
            <person name="Deangelis K."/>
            <person name="Huntemann M."/>
            <person name="Clum A."/>
            <person name="Pillay M."/>
            <person name="Palaniappan K."/>
            <person name="Varghese N."/>
            <person name="Mikhailova N."/>
            <person name="Stamatis D."/>
            <person name="Reddy T."/>
            <person name="Daum C."/>
            <person name="Shapiro N."/>
            <person name="Ivanova N."/>
            <person name="Kyrpides N."/>
            <person name="Woyke T."/>
        </authorList>
    </citation>
    <scope>NUCLEOTIDE SEQUENCE [LARGE SCALE GENOMIC DNA]</scope>
    <source>
        <strain evidence="2">GAS496</strain>
    </source>
</reference>
<reference evidence="1 2" key="2">
    <citation type="submission" date="2018-06" db="EMBL/GenBank/DDBJ databases">
        <title>Sequencing of bacterial isolates from soil warming experiment in Harvard Forest, Massachusetts, USA.</title>
        <authorList>
            <person name="Deangelis K.PhD."/>
        </authorList>
    </citation>
    <scope>NUCLEOTIDE SEQUENCE [LARGE SCALE GENOMIC DNA]</scope>
    <source>
        <strain evidence="1 2">GAS496</strain>
    </source>
</reference>
<dbReference type="Pfam" id="PF10604">
    <property type="entry name" value="Polyketide_cyc2"/>
    <property type="match status" value="1"/>
</dbReference>
<dbReference type="InterPro" id="IPR023393">
    <property type="entry name" value="START-like_dom_sf"/>
</dbReference>
<dbReference type="InterPro" id="IPR019587">
    <property type="entry name" value="Polyketide_cyclase/dehydratase"/>
</dbReference>
<dbReference type="Gene3D" id="3.30.530.20">
    <property type="match status" value="1"/>
</dbReference>
<dbReference type="SUPFAM" id="SSF55961">
    <property type="entry name" value="Bet v1-like"/>
    <property type="match status" value="1"/>
</dbReference>
<name>A0A318HCV4_9MYCO</name>